<protein>
    <recommendedName>
        <fullName evidence="9">AP2/ERF domain-containing protein</fullName>
    </recommendedName>
</protein>
<dbReference type="Pfam" id="PF00847">
    <property type="entry name" value="AP2"/>
    <property type="match status" value="1"/>
</dbReference>
<accession>A0ABC9DWN5</accession>
<comment type="subcellular location">
    <subcellularLocation>
        <location evidence="1">Nucleus</location>
    </subcellularLocation>
</comment>
<comment type="similarity">
    <text evidence="7">Belongs to the AP2/ERF transcription factor family. ERF subfamily.</text>
</comment>
<keyword evidence="11" id="KW-1185">Reference proteome</keyword>
<evidence type="ECO:0000256" key="6">
    <source>
        <dbReference type="ARBA" id="ARBA00023242"/>
    </source>
</evidence>
<evidence type="ECO:0000256" key="7">
    <source>
        <dbReference type="ARBA" id="ARBA00024343"/>
    </source>
</evidence>
<organism evidence="10 11">
    <name type="scientific">Urochloa decumbens</name>
    <dbReference type="NCBI Taxonomy" id="240449"/>
    <lineage>
        <taxon>Eukaryota</taxon>
        <taxon>Viridiplantae</taxon>
        <taxon>Streptophyta</taxon>
        <taxon>Embryophyta</taxon>
        <taxon>Tracheophyta</taxon>
        <taxon>Spermatophyta</taxon>
        <taxon>Magnoliopsida</taxon>
        <taxon>Liliopsida</taxon>
        <taxon>Poales</taxon>
        <taxon>Poaceae</taxon>
        <taxon>PACMAD clade</taxon>
        <taxon>Panicoideae</taxon>
        <taxon>Panicodae</taxon>
        <taxon>Paniceae</taxon>
        <taxon>Melinidinae</taxon>
        <taxon>Urochloa</taxon>
    </lineage>
</organism>
<evidence type="ECO:0000256" key="5">
    <source>
        <dbReference type="ARBA" id="ARBA00023163"/>
    </source>
</evidence>
<keyword evidence="5" id="KW-0804">Transcription</keyword>
<evidence type="ECO:0000256" key="3">
    <source>
        <dbReference type="ARBA" id="ARBA00023125"/>
    </source>
</evidence>
<dbReference type="EMBL" id="OZ075145">
    <property type="protein sequence ID" value="CAL5046570.1"/>
    <property type="molecule type" value="Genomic_DNA"/>
</dbReference>
<dbReference type="InterPro" id="IPR001471">
    <property type="entry name" value="AP2/ERF_dom"/>
</dbReference>
<dbReference type="InterPro" id="IPR016177">
    <property type="entry name" value="DNA-bd_dom_sf"/>
</dbReference>
<dbReference type="PANTHER" id="PTHR31985:SF249">
    <property type="entry name" value="OS06G0197200 PROTEIN"/>
    <property type="match status" value="1"/>
</dbReference>
<dbReference type="PANTHER" id="PTHR31985">
    <property type="entry name" value="ETHYLENE-RESPONSIVE TRANSCRIPTION FACTOR ERF042-RELATED"/>
    <property type="match status" value="1"/>
</dbReference>
<dbReference type="PRINTS" id="PR00367">
    <property type="entry name" value="ETHRSPELEMNT"/>
</dbReference>
<keyword evidence="6" id="KW-0539">Nucleus</keyword>
<dbReference type="CDD" id="cd00018">
    <property type="entry name" value="AP2"/>
    <property type="match status" value="1"/>
</dbReference>
<dbReference type="InterPro" id="IPR036955">
    <property type="entry name" value="AP2/ERF_dom_sf"/>
</dbReference>
<evidence type="ECO:0000256" key="2">
    <source>
        <dbReference type="ARBA" id="ARBA00023015"/>
    </source>
</evidence>
<evidence type="ECO:0000256" key="4">
    <source>
        <dbReference type="ARBA" id="ARBA00023159"/>
    </source>
</evidence>
<keyword evidence="2" id="KW-0805">Transcription regulation</keyword>
<feature type="region of interest" description="Disordered" evidence="8">
    <location>
        <begin position="1"/>
        <end position="23"/>
    </location>
</feature>
<evidence type="ECO:0000313" key="10">
    <source>
        <dbReference type="EMBL" id="CAL5046570.1"/>
    </source>
</evidence>
<dbReference type="PROSITE" id="PS51032">
    <property type="entry name" value="AP2_ERF"/>
    <property type="match status" value="1"/>
</dbReference>
<evidence type="ECO:0000313" key="11">
    <source>
        <dbReference type="Proteomes" id="UP001497457"/>
    </source>
</evidence>
<proteinExistence type="inferred from homology"/>
<dbReference type="Gene3D" id="3.30.730.10">
    <property type="entry name" value="AP2/ERF domain"/>
    <property type="match status" value="1"/>
</dbReference>
<reference evidence="10 11" key="2">
    <citation type="submission" date="2024-10" db="EMBL/GenBank/DDBJ databases">
        <authorList>
            <person name="Ryan C."/>
        </authorList>
    </citation>
    <scope>NUCLEOTIDE SEQUENCE [LARGE SCALE GENOMIC DNA]</scope>
</reference>
<evidence type="ECO:0000259" key="9">
    <source>
        <dbReference type="PROSITE" id="PS51032"/>
    </source>
</evidence>
<dbReference type="Proteomes" id="UP001497457">
    <property type="component" value="Chromosome 35b"/>
</dbReference>
<dbReference type="GO" id="GO:0005634">
    <property type="term" value="C:nucleus"/>
    <property type="evidence" value="ECO:0007669"/>
    <property type="project" value="UniProtKB-SubCell"/>
</dbReference>
<dbReference type="AlphaFoldDB" id="A0ABC9DWN5"/>
<feature type="domain" description="AP2/ERF" evidence="9">
    <location>
        <begin position="21"/>
        <end position="81"/>
    </location>
</feature>
<name>A0ABC9DWN5_9POAL</name>
<dbReference type="InterPro" id="IPR051032">
    <property type="entry name" value="AP2/ERF_TF_ERF_subfamily"/>
</dbReference>
<reference evidence="11" key="1">
    <citation type="submission" date="2024-06" db="EMBL/GenBank/DDBJ databases">
        <authorList>
            <person name="Ryan C."/>
        </authorList>
    </citation>
    <scope>NUCLEOTIDE SEQUENCE [LARGE SCALE GENOMIC DNA]</scope>
</reference>
<keyword evidence="3" id="KW-0238">DNA-binding</keyword>
<evidence type="ECO:0000256" key="1">
    <source>
        <dbReference type="ARBA" id="ARBA00004123"/>
    </source>
</evidence>
<dbReference type="SMART" id="SM00380">
    <property type="entry name" value="AP2"/>
    <property type="match status" value="1"/>
</dbReference>
<sequence>MSLPPEQPHERLPPSGEAMINYKGVRRRKSGSWVSEIRLPNSRERIWLGSHDTPEKAARAFDAAFVCLRGPGSGTDGLNFPGSPPAVGRRTSDRNEVLAAALAHANRSAAAATESPLLAADDGAPLMEGAELRVSPESTTDWLANLPPISSPTRMESHACIPVSPTAAAEDIDMEDNDSGSCYELWSFDSGDSSSRHY</sequence>
<dbReference type="GO" id="GO:0003677">
    <property type="term" value="F:DNA binding"/>
    <property type="evidence" value="ECO:0007669"/>
    <property type="project" value="UniProtKB-KW"/>
</dbReference>
<evidence type="ECO:0000256" key="8">
    <source>
        <dbReference type="SAM" id="MobiDB-lite"/>
    </source>
</evidence>
<keyword evidence="4" id="KW-0010">Activator</keyword>
<dbReference type="SUPFAM" id="SSF54171">
    <property type="entry name" value="DNA-binding domain"/>
    <property type="match status" value="1"/>
</dbReference>
<gene>
    <name evidence="10" type="ORF">URODEC1_LOCUS89410</name>
</gene>